<dbReference type="PANTHER" id="PTHR12604:SF2">
    <property type="entry name" value="X-RAY REPAIR CROSS-COMPLEMENTING PROTEIN 6"/>
    <property type="match status" value="1"/>
</dbReference>
<dbReference type="Pfam" id="PF03731">
    <property type="entry name" value="Ku_N"/>
    <property type="match status" value="1"/>
</dbReference>
<dbReference type="InterPro" id="IPR005161">
    <property type="entry name" value="Ku_N"/>
</dbReference>
<protein>
    <submittedName>
        <fullName evidence="3">Expressed protein</fullName>
    </submittedName>
</protein>
<proteinExistence type="predicted"/>
<organism evidence="3 4">
    <name type="scientific">Phakopsora pachyrhizi</name>
    <name type="common">Asian soybean rust disease fungus</name>
    <dbReference type="NCBI Taxonomy" id="170000"/>
    <lineage>
        <taxon>Eukaryota</taxon>
        <taxon>Fungi</taxon>
        <taxon>Dikarya</taxon>
        <taxon>Basidiomycota</taxon>
        <taxon>Pucciniomycotina</taxon>
        <taxon>Pucciniomycetes</taxon>
        <taxon>Pucciniales</taxon>
        <taxon>Phakopsoraceae</taxon>
        <taxon>Phakopsora</taxon>
    </lineage>
</organism>
<dbReference type="GO" id="GO:0042162">
    <property type="term" value="F:telomeric DNA binding"/>
    <property type="evidence" value="ECO:0007669"/>
    <property type="project" value="TreeGrafter"/>
</dbReference>
<dbReference type="GO" id="GO:0043564">
    <property type="term" value="C:Ku70:Ku80 complex"/>
    <property type="evidence" value="ECO:0007669"/>
    <property type="project" value="TreeGrafter"/>
</dbReference>
<evidence type="ECO:0000313" key="3">
    <source>
        <dbReference type="EMBL" id="CAH7670826.1"/>
    </source>
</evidence>
<dbReference type="Proteomes" id="UP001153365">
    <property type="component" value="Unassembled WGS sequence"/>
</dbReference>
<dbReference type="SUPFAM" id="SSF53300">
    <property type="entry name" value="vWA-like"/>
    <property type="match status" value="1"/>
</dbReference>
<dbReference type="GO" id="GO:0003690">
    <property type="term" value="F:double-stranded DNA binding"/>
    <property type="evidence" value="ECO:0007669"/>
    <property type="project" value="TreeGrafter"/>
</dbReference>
<name>A0AAV0AP72_PHAPC</name>
<dbReference type="EMBL" id="CALTRL010001071">
    <property type="protein sequence ID" value="CAH7670826.1"/>
    <property type="molecule type" value="Genomic_DNA"/>
</dbReference>
<dbReference type="Gene3D" id="3.40.50.410">
    <property type="entry name" value="von Willebrand factor, type A domain"/>
    <property type="match status" value="1"/>
</dbReference>
<gene>
    <name evidence="2" type="ORF">PPACK8108_LOCUS5310</name>
    <name evidence="3" type="ORF">PPACK8108_LOCUS5564</name>
</gene>
<feature type="domain" description="Ku70/Ku80 N-terminal alpha/beta" evidence="1">
    <location>
        <begin position="9"/>
        <end position="193"/>
    </location>
</feature>
<evidence type="ECO:0000259" key="1">
    <source>
        <dbReference type="Pfam" id="PF03731"/>
    </source>
</evidence>
<dbReference type="PANTHER" id="PTHR12604">
    <property type="entry name" value="KU AUTOANTIGEN DNA HELICASE"/>
    <property type="match status" value="1"/>
</dbReference>
<dbReference type="EMBL" id="CALTRL010001023">
    <property type="protein sequence ID" value="CAH7670581.1"/>
    <property type="molecule type" value="Genomic_DNA"/>
</dbReference>
<sequence>QQIQQKDVILFMIESTSTMLKFRKTKDDNSGVGGYCKLLEVIKVCYELLKKKIVCNPKDRVGIMIFNTETGSKTGLNVWNNCKFINDLNGINAASIKTLRNLVQRFERDPEELKKYFNPLSNKPNQLHEALRASLNRFKECVPKQASKRLFFITDNLNHHNNKFIDISNEAEDENLKRSFLYNLMANSGDYNDTQEASDPSHEIESLKKKFEKLLHDSSMRESEKRSVFKLNFKIGKDYEIGISGFVTVVEEKRKSYVLIDPFKHQQQHDLHNANNHLVNDDGQVKVITQYRDIVLGIFYDFIFLSSSHLFTRNISKTIL</sequence>
<keyword evidence="4" id="KW-1185">Reference proteome</keyword>
<accession>A0AAV0AP72</accession>
<evidence type="ECO:0000313" key="4">
    <source>
        <dbReference type="Proteomes" id="UP001153365"/>
    </source>
</evidence>
<evidence type="ECO:0000313" key="2">
    <source>
        <dbReference type="EMBL" id="CAH7670581.1"/>
    </source>
</evidence>
<dbReference type="InterPro" id="IPR036465">
    <property type="entry name" value="vWFA_dom_sf"/>
</dbReference>
<dbReference type="GO" id="GO:0000723">
    <property type="term" value="P:telomere maintenance"/>
    <property type="evidence" value="ECO:0007669"/>
    <property type="project" value="TreeGrafter"/>
</dbReference>
<comment type="caution">
    <text evidence="3">The sequence shown here is derived from an EMBL/GenBank/DDBJ whole genome shotgun (WGS) entry which is preliminary data.</text>
</comment>
<dbReference type="AlphaFoldDB" id="A0AAV0AP72"/>
<reference evidence="3" key="1">
    <citation type="submission" date="2022-06" db="EMBL/GenBank/DDBJ databases">
        <authorList>
            <consortium name="SYNGENTA / RWTH Aachen University"/>
        </authorList>
    </citation>
    <scope>NUCLEOTIDE SEQUENCE</scope>
</reference>
<dbReference type="GO" id="GO:0006303">
    <property type="term" value="P:double-strand break repair via nonhomologous end joining"/>
    <property type="evidence" value="ECO:0007669"/>
    <property type="project" value="TreeGrafter"/>
</dbReference>
<feature type="non-terminal residue" evidence="3">
    <location>
        <position position="1"/>
    </location>
</feature>